<dbReference type="RefSeq" id="WP_126395704.1">
    <property type="nucleotide sequence ID" value="NZ_CP034539.1"/>
</dbReference>
<proteinExistence type="predicted"/>
<dbReference type="OrthoDB" id="3752674at2"/>
<evidence type="ECO:0000313" key="1">
    <source>
        <dbReference type="EMBL" id="AZQ38045.1"/>
    </source>
</evidence>
<dbReference type="AlphaFoldDB" id="A0A3S9MFT5"/>
<protein>
    <submittedName>
        <fullName evidence="1">Uncharacterized protein</fullName>
    </submittedName>
</protein>
<reference evidence="1 2" key="1">
    <citation type="journal article" date="2019" name="Int. J. Syst. Evol. Microbiol.">
        <title>Streptomyces cyaneochromogenes sp. nov., a blue pigment-producing actinomycete from manganese-contaminated soil.</title>
        <authorList>
            <person name="Tang X."/>
            <person name="Zhao J."/>
            <person name="Li K."/>
            <person name="Chen Z."/>
            <person name="Sun Y."/>
            <person name="Gao J."/>
        </authorList>
    </citation>
    <scope>NUCLEOTIDE SEQUENCE [LARGE SCALE GENOMIC DNA]</scope>
    <source>
        <strain evidence="1 2">MK-45</strain>
    </source>
</reference>
<name>A0A3S9MFT5_9ACTN</name>
<dbReference type="KEGG" id="scya:EJ357_35135"/>
<dbReference type="Proteomes" id="UP000280298">
    <property type="component" value="Chromosome"/>
</dbReference>
<gene>
    <name evidence="1" type="ORF">EJ357_35135</name>
</gene>
<keyword evidence="2" id="KW-1185">Reference proteome</keyword>
<evidence type="ECO:0000313" key="2">
    <source>
        <dbReference type="Proteomes" id="UP000280298"/>
    </source>
</evidence>
<dbReference type="EMBL" id="CP034539">
    <property type="protein sequence ID" value="AZQ38045.1"/>
    <property type="molecule type" value="Genomic_DNA"/>
</dbReference>
<organism evidence="1 2">
    <name type="scientific">Streptomyces cyaneochromogenes</name>
    <dbReference type="NCBI Taxonomy" id="2496836"/>
    <lineage>
        <taxon>Bacteria</taxon>
        <taxon>Bacillati</taxon>
        <taxon>Actinomycetota</taxon>
        <taxon>Actinomycetes</taxon>
        <taxon>Kitasatosporales</taxon>
        <taxon>Streptomycetaceae</taxon>
        <taxon>Streptomyces</taxon>
    </lineage>
</organism>
<sequence>MTGTGDGDEARRTDHLFQPDLSESLNEAYAWVSRVEVGQFVGILSRMRQEQRGAMAMRALHAFALRRPVDELVELAHHFDRRDAVMLMATAALSRPVGEAAELAVMQQEAESGNERAPITASIVHDVACQRTAFDVAVFVRVLEQRQSGLAKRTVKVFAGAGSGRTNLDKALLHTALRDEGCHREADRLLGLTLRTIADGPPGTSGTSEDGEEIADLAGAFQHLSPAVRVLERWVEERLNASDATEVERTRRLVARLIARRGTGHDALAEHIGRTTQPRHLVKLCAMLAKDEASPAKCALVRRYAAGHKSVQELAVLVASWHRDPVLTRSTRDLLADIVAGPSDSGSAPRTLEELRQLDEWLPLEDAAPECSRLLRHAAAVRVEDRSGADLVALLGRVERSRDRTRAALEAGRRLAVAVMEPDADRDRFVDCLRALHDARHTVAVRAACRELSDPASPGAVDAALVADVAGRLHRAGLDHVAWTLLERFLENEQLVTRADVVEVVGQVLELPLPDAELLLRATVGRWSDVGHRDDTVAALRAAGRFEAADWVIKSLR</sequence>
<accession>A0A3S9MFT5</accession>